<accession>A0A7H9B7Q4</accession>
<dbReference type="KEGG" id="zmk:HG535_0H00870"/>
<evidence type="ECO:0000256" key="1">
    <source>
        <dbReference type="SAM" id="MobiDB-lite"/>
    </source>
</evidence>
<dbReference type="RefSeq" id="XP_037146486.1">
    <property type="nucleotide sequence ID" value="XM_037290591.1"/>
</dbReference>
<reference evidence="2 3" key="1">
    <citation type="submission" date="2020-07" db="EMBL/GenBank/DDBJ databases">
        <title>The yeast mating-type switching endonuclease HO is a domesticated member of an unorthodox homing genetic element family.</title>
        <authorList>
            <person name="Coughlan A.Y."/>
            <person name="Lombardi L."/>
            <person name="Braun-Galleani S."/>
            <person name="Martos A.R."/>
            <person name="Galeote V."/>
            <person name="Bigey F."/>
            <person name="Dequin S."/>
            <person name="Byrne K.P."/>
            <person name="Wolfe K.H."/>
        </authorList>
    </citation>
    <scope>NUCLEOTIDE SEQUENCE [LARGE SCALE GENOMIC DNA]</scope>
    <source>
        <strain evidence="2 3">NRRL Y-6702</strain>
    </source>
</reference>
<feature type="compositionally biased region" description="Polar residues" evidence="1">
    <location>
        <begin position="260"/>
        <end position="269"/>
    </location>
</feature>
<protein>
    <submittedName>
        <fullName evidence="2">Uncharacterized protein</fullName>
    </submittedName>
</protein>
<evidence type="ECO:0000313" key="3">
    <source>
        <dbReference type="Proteomes" id="UP000509704"/>
    </source>
</evidence>
<feature type="region of interest" description="Disordered" evidence="1">
    <location>
        <begin position="258"/>
        <end position="286"/>
    </location>
</feature>
<organism evidence="2 3">
    <name type="scientific">Zygotorulaspora mrakii</name>
    <name type="common">Zygosaccharomyces mrakii</name>
    <dbReference type="NCBI Taxonomy" id="42260"/>
    <lineage>
        <taxon>Eukaryota</taxon>
        <taxon>Fungi</taxon>
        <taxon>Dikarya</taxon>
        <taxon>Ascomycota</taxon>
        <taxon>Saccharomycotina</taxon>
        <taxon>Saccharomycetes</taxon>
        <taxon>Saccharomycetales</taxon>
        <taxon>Saccharomycetaceae</taxon>
        <taxon>Zygotorulaspora</taxon>
    </lineage>
</organism>
<dbReference type="AlphaFoldDB" id="A0A7H9B7Q4"/>
<evidence type="ECO:0000313" key="2">
    <source>
        <dbReference type="EMBL" id="QLG74761.1"/>
    </source>
</evidence>
<proteinExistence type="predicted"/>
<keyword evidence="3" id="KW-1185">Reference proteome</keyword>
<sequence length="501" mass="56457">MSFVGTGNTFRKSSLTESLKDGSQLLCNRTSSGLTVGDSNLYSVTEVENESPAFPSKQPDNSAKLAALKRRSYAVNALYKNVMNKRNSTGICTIEHNHLSSDLRRHGKTDNGRVRSIASTTSTISLTANSDGQHNPKMRNPIDHYEQNMNFALRPKSSSTADLVATQQLELPVRSQSGLNLRTIPATRSRVGSKLWQSRNFSDNERNEINDDNEEHSSHNKDIISGEIANALSDDIMHAEVSFDNKWVDSATLDNFADHVSQTSSNQSPRTKEPTHRRNSSNISRRDSIILEDFERDLNQTNSKATGGSEEKILKNSSRLQLKLNTMKMKYDNFNDEWSSSTVTVSNQSPNETDDSKMTKVQMKYWSTNIDVKTKILSEKISRELQSVRRTAIDDSIASGKLLSTRLKLIVKEKYHRDQKVDLITNVIPPSPPVLRTVNSLHSDVLFSKLFESTKKGAKEDDPFHEKISQTLSDDDLKESLFSGRAYTRKMWLEIENIEFT</sequence>
<dbReference type="Proteomes" id="UP000509704">
    <property type="component" value="Chromosome 8"/>
</dbReference>
<gene>
    <name evidence="2" type="ORF">HG535_0H00870</name>
</gene>
<name>A0A7H9B7Q4_ZYGMR</name>
<dbReference type="OrthoDB" id="4035887at2759"/>
<dbReference type="GeneID" id="59238563"/>
<dbReference type="EMBL" id="CP058611">
    <property type="protein sequence ID" value="QLG74761.1"/>
    <property type="molecule type" value="Genomic_DNA"/>
</dbReference>